<reference evidence="16 17" key="1">
    <citation type="submission" date="2016-11" db="EMBL/GenBank/DDBJ databases">
        <authorList>
            <person name="Jaros S."/>
            <person name="Januszkiewicz K."/>
            <person name="Wedrychowicz H."/>
        </authorList>
    </citation>
    <scope>NUCLEOTIDE SEQUENCE [LARGE SCALE GENOMIC DNA]</scope>
    <source>
        <strain evidence="16 17">GAS86</strain>
    </source>
</reference>
<dbReference type="GO" id="GO:0016787">
    <property type="term" value="F:hydrolase activity"/>
    <property type="evidence" value="ECO:0007669"/>
    <property type="project" value="UniProtKB-KW"/>
</dbReference>
<dbReference type="GO" id="GO:0008270">
    <property type="term" value="F:zinc ion binding"/>
    <property type="evidence" value="ECO:0007669"/>
    <property type="project" value="UniProtKB-KW"/>
</dbReference>
<dbReference type="SUPFAM" id="SSF54211">
    <property type="entry name" value="Ribosomal protein S5 domain 2-like"/>
    <property type="match status" value="1"/>
</dbReference>
<evidence type="ECO:0000256" key="1">
    <source>
        <dbReference type="ARBA" id="ARBA00022723"/>
    </source>
</evidence>
<comment type="function">
    <text evidence="12">Plays a role in repairing double-strand DNA breaks, probably involving stabilizing or processing branched DNA or blocked replication forks.</text>
</comment>
<dbReference type="PROSITE" id="PS50162">
    <property type="entry name" value="RECA_2"/>
    <property type="match status" value="1"/>
</dbReference>
<dbReference type="FunFam" id="3.30.230.10:FF:000011">
    <property type="entry name" value="DNA repair protein RadA"/>
    <property type="match status" value="1"/>
</dbReference>
<gene>
    <name evidence="12" type="primary">radA</name>
    <name evidence="16" type="ORF">SAMN05444168_2187</name>
</gene>
<evidence type="ECO:0000256" key="2">
    <source>
        <dbReference type="ARBA" id="ARBA00022741"/>
    </source>
</evidence>
<dbReference type="NCBIfam" id="TIGR00416">
    <property type="entry name" value="sms"/>
    <property type="match status" value="1"/>
</dbReference>
<dbReference type="PRINTS" id="PR01874">
    <property type="entry name" value="DNAREPAIRADA"/>
</dbReference>
<keyword evidence="4 14" id="KW-0863">Zinc-finger</keyword>
<dbReference type="GO" id="GO:0140664">
    <property type="term" value="F:ATP-dependent DNA damage sensor activity"/>
    <property type="evidence" value="ECO:0007669"/>
    <property type="project" value="InterPro"/>
</dbReference>
<dbReference type="Proteomes" id="UP000184693">
    <property type="component" value="Unassembled WGS sequence"/>
</dbReference>
<dbReference type="AlphaFoldDB" id="A0A1N6G7Z6"/>
<protein>
    <recommendedName>
        <fullName evidence="12 13">DNA repair protein RadA</fullName>
    </recommendedName>
</protein>
<dbReference type="Pfam" id="PF18073">
    <property type="entry name" value="Zn_ribbon_LapB"/>
    <property type="match status" value="1"/>
</dbReference>
<evidence type="ECO:0000313" key="17">
    <source>
        <dbReference type="Proteomes" id="UP000184693"/>
    </source>
</evidence>
<dbReference type="EMBL" id="FSRM01000001">
    <property type="protein sequence ID" value="SIO03581.1"/>
    <property type="molecule type" value="Genomic_DNA"/>
</dbReference>
<dbReference type="InterPro" id="IPR003593">
    <property type="entry name" value="AAA+_ATPase"/>
</dbReference>
<comment type="function">
    <text evidence="11">Can catalyze the hydrolysis of ATP in the presence of single-stranded DNA, the ATP-dependent uptake of single-stranded DNA by duplex DNA, and the ATP-dependent hybridization of homologous single-stranded DNAs. It interacts with LexA causing its activation and leading to its autocatalytic cleavage.</text>
</comment>
<dbReference type="InterPro" id="IPR020568">
    <property type="entry name" value="Ribosomal_Su5_D2-typ_SF"/>
</dbReference>
<keyword evidence="3 12" id="KW-0227">DNA damage</keyword>
<dbReference type="HAMAP" id="MF_01498">
    <property type="entry name" value="RadA_bact"/>
    <property type="match status" value="1"/>
</dbReference>
<dbReference type="GO" id="GO:0005829">
    <property type="term" value="C:cytosol"/>
    <property type="evidence" value="ECO:0007669"/>
    <property type="project" value="TreeGrafter"/>
</dbReference>
<sequence length="474" mass="50262">MCGGAARAGASGIGGRVAKPKTMYTCTECGGQAPKWQGQCPACHAWNTLVETVAESPSAHRFQSLAKSAPVQRLADIEASDVPRFSTGVSEFDRVLGGGLVPGGVVLIGGDPGIGKSTLLLQSLGEIAHERRALYISGEESAAQIALRAQRLSLLDPGSKASELRLLAEIQLEKIQATIESERPEVAVIDSIQTVYSEALTSAPGSVAQVRECAAQLTRIAKQSGTAIIMVGHVTKEGNLAGPRVLEHIVDTVLYFEGDTHSSFRLVRAFKNRFGAVNELGVFAMTERGLRGVANPSALFLSQHEQVVPGSCVLVTQEGSRPLLVEVQALVDAANVPNPRRLAVGLEQNRLAMLLAVLHRHAGIACFDQDVFLNAVGGVKITEPAADLAVLLAIHSSMRNKPLPKGLIVFGEVGLAGEIRPSPRGQDRLKEAAKLGFSIALIPKANAPKQPIDGLQVIAVDRLEQAIDRIRTLE</sequence>
<organism evidence="16 17">
    <name type="scientific">Paraburkholderia phenazinium</name>
    <dbReference type="NCBI Taxonomy" id="60549"/>
    <lineage>
        <taxon>Bacteria</taxon>
        <taxon>Pseudomonadati</taxon>
        <taxon>Pseudomonadota</taxon>
        <taxon>Betaproteobacteria</taxon>
        <taxon>Burkholderiales</taxon>
        <taxon>Burkholderiaceae</taxon>
        <taxon>Paraburkholderia</taxon>
    </lineage>
</organism>
<evidence type="ECO:0000256" key="6">
    <source>
        <dbReference type="ARBA" id="ARBA00022833"/>
    </source>
</evidence>
<dbReference type="FunFam" id="3.40.50.300:FF:000050">
    <property type="entry name" value="DNA repair protein RadA"/>
    <property type="match status" value="1"/>
</dbReference>
<feature type="region of interest" description="Lon-protease-like" evidence="12">
    <location>
        <begin position="370"/>
        <end position="474"/>
    </location>
</feature>
<dbReference type="InterPro" id="IPR027417">
    <property type="entry name" value="P-loop_NTPase"/>
</dbReference>
<evidence type="ECO:0000259" key="15">
    <source>
        <dbReference type="PROSITE" id="PS50162"/>
    </source>
</evidence>
<dbReference type="InterPro" id="IPR020588">
    <property type="entry name" value="RecA_ATP-bd"/>
</dbReference>
<feature type="domain" description="RecA family profile 1" evidence="15">
    <location>
        <begin position="81"/>
        <end position="234"/>
    </location>
</feature>
<name>A0A1N6G7Z6_9BURK</name>
<keyword evidence="8 12" id="KW-0346">Stress response</keyword>
<evidence type="ECO:0000256" key="4">
    <source>
        <dbReference type="ARBA" id="ARBA00022771"/>
    </source>
</evidence>
<keyword evidence="9 12" id="KW-0238">DNA-binding</keyword>
<evidence type="ECO:0000256" key="13">
    <source>
        <dbReference type="NCBIfam" id="TIGR00416"/>
    </source>
</evidence>
<keyword evidence="10 12" id="KW-0234">DNA repair</keyword>
<keyword evidence="5" id="KW-0378">Hydrolase</keyword>
<dbReference type="Gene3D" id="3.40.50.300">
    <property type="entry name" value="P-loop containing nucleotide triphosphate hydrolases"/>
    <property type="match status" value="1"/>
</dbReference>
<evidence type="ECO:0000256" key="5">
    <source>
        <dbReference type="ARBA" id="ARBA00022801"/>
    </source>
</evidence>
<evidence type="ECO:0000256" key="8">
    <source>
        <dbReference type="ARBA" id="ARBA00023016"/>
    </source>
</evidence>
<keyword evidence="7 12" id="KW-0067">ATP-binding</keyword>
<dbReference type="PANTHER" id="PTHR32472">
    <property type="entry name" value="DNA REPAIR PROTEIN RADA"/>
    <property type="match status" value="1"/>
</dbReference>
<evidence type="ECO:0000256" key="9">
    <source>
        <dbReference type="ARBA" id="ARBA00023125"/>
    </source>
</evidence>
<proteinExistence type="inferred from homology"/>
<dbReference type="SMART" id="SM00382">
    <property type="entry name" value="AAA"/>
    <property type="match status" value="1"/>
</dbReference>
<comment type="similarity">
    <text evidence="12 14">Belongs to the RecA family. RadA subfamily.</text>
</comment>
<dbReference type="PANTHER" id="PTHR32472:SF10">
    <property type="entry name" value="DNA REPAIR PROTEIN RADA-LIKE PROTEIN"/>
    <property type="match status" value="1"/>
</dbReference>
<evidence type="ECO:0000256" key="7">
    <source>
        <dbReference type="ARBA" id="ARBA00022840"/>
    </source>
</evidence>
<evidence type="ECO:0000256" key="11">
    <source>
        <dbReference type="ARBA" id="ARBA00025580"/>
    </source>
</evidence>
<dbReference type="InterPro" id="IPR041166">
    <property type="entry name" value="Rubredoxin_2"/>
</dbReference>
<comment type="domain">
    <text evidence="12">The middle region has homology to RecA with ATPase motifs including the RadA KNRFG motif, while the C-terminus is homologous to Lon protease.</text>
</comment>
<feature type="short sequence motif" description="RadA KNRFG motif" evidence="12">
    <location>
        <begin position="271"/>
        <end position="275"/>
    </location>
</feature>
<dbReference type="GO" id="GO:0005524">
    <property type="term" value="F:ATP binding"/>
    <property type="evidence" value="ECO:0007669"/>
    <property type="project" value="UniProtKB-UniRule"/>
</dbReference>
<feature type="binding site" evidence="12">
    <location>
        <begin position="110"/>
        <end position="117"/>
    </location>
    <ligand>
        <name>ATP</name>
        <dbReference type="ChEBI" id="CHEBI:30616"/>
    </ligand>
</feature>
<keyword evidence="6 14" id="KW-0862">Zinc</keyword>
<dbReference type="Pfam" id="PF13481">
    <property type="entry name" value="AAA_25"/>
    <property type="match status" value="1"/>
</dbReference>
<dbReference type="GO" id="GO:0003684">
    <property type="term" value="F:damaged DNA binding"/>
    <property type="evidence" value="ECO:0007669"/>
    <property type="project" value="InterPro"/>
</dbReference>
<keyword evidence="1 12" id="KW-0479">Metal-binding</keyword>
<dbReference type="InterPro" id="IPR004504">
    <property type="entry name" value="DNA_repair_RadA"/>
</dbReference>
<comment type="function">
    <text evidence="14">DNA-dependent ATPase involved in processing of recombination intermediates, plays a role in repairing DNA breaks. Stimulates the branch migration of RecA-mediated strand transfer reactions, allowing the 3' invading strand to extend heteroduplex DNA faster. Binds ssDNA in the presence of ADP but not other nucleotides, has ATPase activity that is stimulated by ssDNA and various branched DNA structures, but inhibited by SSB. Does not have RecA's homology-searching function.</text>
</comment>
<dbReference type="CDD" id="cd01121">
    <property type="entry name" value="RadA_SMS_N"/>
    <property type="match status" value="1"/>
</dbReference>
<evidence type="ECO:0000256" key="10">
    <source>
        <dbReference type="ARBA" id="ARBA00023204"/>
    </source>
</evidence>
<accession>A0A1N6G7Z6</accession>
<evidence type="ECO:0000313" key="16">
    <source>
        <dbReference type="EMBL" id="SIO03581.1"/>
    </source>
</evidence>
<dbReference type="GO" id="GO:0000725">
    <property type="term" value="P:recombinational repair"/>
    <property type="evidence" value="ECO:0007669"/>
    <property type="project" value="UniProtKB-UniRule"/>
</dbReference>
<dbReference type="SUPFAM" id="SSF52540">
    <property type="entry name" value="P-loop containing nucleoside triphosphate hydrolases"/>
    <property type="match status" value="1"/>
</dbReference>
<dbReference type="Gene3D" id="3.30.230.10">
    <property type="match status" value="1"/>
</dbReference>
<dbReference type="InterPro" id="IPR014721">
    <property type="entry name" value="Ribsml_uS5_D2-typ_fold_subgr"/>
</dbReference>
<evidence type="ECO:0000256" key="14">
    <source>
        <dbReference type="RuleBase" id="RU003555"/>
    </source>
</evidence>
<evidence type="ECO:0000256" key="12">
    <source>
        <dbReference type="HAMAP-Rule" id="MF_01498"/>
    </source>
</evidence>
<evidence type="ECO:0000256" key="3">
    <source>
        <dbReference type="ARBA" id="ARBA00022763"/>
    </source>
</evidence>
<keyword evidence="2 12" id="KW-0547">Nucleotide-binding</keyword>